<gene>
    <name evidence="3" type="ORF">FB476_0848</name>
</gene>
<dbReference type="EMBL" id="VFPU01000001">
    <property type="protein sequence ID" value="TQM95995.1"/>
    <property type="molecule type" value="Genomic_DNA"/>
</dbReference>
<proteinExistence type="predicted"/>
<feature type="region of interest" description="Disordered" evidence="1">
    <location>
        <begin position="29"/>
        <end position="72"/>
    </location>
</feature>
<evidence type="ECO:0008006" key="5">
    <source>
        <dbReference type="Google" id="ProtNLM"/>
    </source>
</evidence>
<feature type="compositionally biased region" description="Low complexity" evidence="1">
    <location>
        <begin position="31"/>
        <end position="72"/>
    </location>
</feature>
<name>A0A543KLN1_9MICO</name>
<dbReference type="OrthoDB" id="4859035at2"/>
<keyword evidence="4" id="KW-1185">Reference proteome</keyword>
<sequence length="371" mass="39384">MKFSRMTAAVCLSSALVLAACTGADEPANPGGTSADGASATTAGDGDAASATADGEAVTATADDASSTTEMTTDEASAALSVDAAESVAATVLEARYESFKGDGEDVRDAQRQAFMGSARTAAEAADQLESVFGAPEEAEAESAPEPNVLAISREDGELPQFILVQTVPEDEVPVLHLLESRTGEEKDFRIIWEARMLPGTEVPTFDRRSVGSPVLREGKGDLLASPRETLKELAAYISWPQPDDIPDYRTHGYSPAVRKAAEQQAAAVADQATLREKNWLVSDDTKTLLFEDGSAFVIGTLLRDTTFTVNANSVLTPPETFVTLADDDEITDEAVLRTMVFVGMRVPAEGVEFKPEMIAAREQLVEAWGD</sequence>
<evidence type="ECO:0000256" key="1">
    <source>
        <dbReference type="SAM" id="MobiDB-lite"/>
    </source>
</evidence>
<reference evidence="3 4" key="1">
    <citation type="submission" date="2019-06" db="EMBL/GenBank/DDBJ databases">
        <title>Sequencing the genomes of 1000 actinobacteria strains.</title>
        <authorList>
            <person name="Klenk H.-P."/>
        </authorList>
    </citation>
    <scope>NUCLEOTIDE SEQUENCE [LARGE SCALE GENOMIC DNA]</scope>
    <source>
        <strain evidence="3 4">DSM 12362</strain>
    </source>
</reference>
<dbReference type="PROSITE" id="PS51257">
    <property type="entry name" value="PROKAR_LIPOPROTEIN"/>
    <property type="match status" value="1"/>
</dbReference>
<comment type="caution">
    <text evidence="3">The sequence shown here is derived from an EMBL/GenBank/DDBJ whole genome shotgun (WGS) entry which is preliminary data.</text>
</comment>
<feature type="chain" id="PRO_5039042256" description="Lipoprotein" evidence="2">
    <location>
        <begin position="20"/>
        <end position="371"/>
    </location>
</feature>
<dbReference type="AlphaFoldDB" id="A0A543KLN1"/>
<evidence type="ECO:0000313" key="4">
    <source>
        <dbReference type="Proteomes" id="UP000315133"/>
    </source>
</evidence>
<evidence type="ECO:0000313" key="3">
    <source>
        <dbReference type="EMBL" id="TQM95995.1"/>
    </source>
</evidence>
<evidence type="ECO:0000256" key="2">
    <source>
        <dbReference type="SAM" id="SignalP"/>
    </source>
</evidence>
<accession>A0A543KLN1</accession>
<protein>
    <recommendedName>
        <fullName evidence="5">Lipoprotein</fullName>
    </recommendedName>
</protein>
<keyword evidence="2" id="KW-0732">Signal</keyword>
<dbReference type="RefSeq" id="WP_141817677.1">
    <property type="nucleotide sequence ID" value="NZ_BAAAIL010000003.1"/>
</dbReference>
<dbReference type="Proteomes" id="UP000315133">
    <property type="component" value="Unassembled WGS sequence"/>
</dbReference>
<organism evidence="3 4">
    <name type="scientific">Ornithinimicrobium humiphilum</name>
    <dbReference type="NCBI Taxonomy" id="125288"/>
    <lineage>
        <taxon>Bacteria</taxon>
        <taxon>Bacillati</taxon>
        <taxon>Actinomycetota</taxon>
        <taxon>Actinomycetes</taxon>
        <taxon>Micrococcales</taxon>
        <taxon>Ornithinimicrobiaceae</taxon>
        <taxon>Ornithinimicrobium</taxon>
    </lineage>
</organism>
<feature type="signal peptide" evidence="2">
    <location>
        <begin position="1"/>
        <end position="19"/>
    </location>
</feature>